<feature type="transmembrane region" description="Helical" evidence="14">
    <location>
        <begin position="1692"/>
        <end position="1713"/>
    </location>
</feature>
<keyword evidence="12" id="KW-0009">Actin-binding</keyword>
<feature type="domain" description="DEK-C" evidence="17">
    <location>
        <begin position="1941"/>
        <end position="1996"/>
    </location>
</feature>
<sequence length="1999" mass="222784">MGLFGKPKKDKEASDGLRVDDPRTRGMMGLSSARYGSPRGMGNPSSSQLAEPTRPFAGPATTSDSIALGAAHNPMATALGPAATVDQVTTAIQGCFQDTVPYFRIYTSILVACHSERAMSTSLFSESASVIYSDACYHDLDLAARDTLHPHVFELVADAYTHLRRLRQDQVIILSGVSGSGKSETAKLVCDQLCVLASNSGRHNTRAQYQMSYVGAIAEAFASAQTLECMGATRAGLWHEIQFTERGHVAGSKLVAFGLDRWRVTSRPAGERTFNVFYYLLHGSTSDERQEWQLRHGGDESWFAYLKAGRPAKGQGGLHRVPPPAHYAYMMDQLRTALKVCGIKQQHSLFQVLAAIMHLGNVEFADAADRSEETASVRNPEEVDLAAQYLGVPAAALTAALAYRTALVSNDLCTVFLNSHGAGNQRDALARALYHLVFCWLVETVNQNISDPDACNHIAVLQMYGFSSAAGGSFEQFAVNMANERLAGYIMREVLGEETGIARQMHDDAAASLNHVSWASRLQTMHLLSGDYAGRRRGGLVSALEAHAAAEAPHDDIALVNSLNRTFGQNTSFVPGPPPTARRDKQVAQFGIRHYLGSVMYAVDGFCQRNTDLEVSPDFYSLLKDTSHSKFVRRLFGLPQIALDYHPEEESTIVGAFLSTRPATRPTVRKPQASASASAGAGARGHRHHPHAAQPLAAPGELAPVDDADPANTYIGEVSSALEDIFAAADFCKLWNIIHIRPDNPASTSTSSLPGVPDKSFIRQQVQAAGLVDLSQRRAPNEYTVGLGFEAFIERYAAVVKLSDPQTEHEMAASVLVDQVAAGLGWIRDQHYTTGHRMVFMTERVWRSIEMELRVYEKQRQQRRRQMGATGILDALAQVDDNGDLVQPAQFGFDDASTVFGSELGTDGFNPDVDDLFSDADYADADADADDDDEDYADEADDYADGVSVASLADDKQREVNPGHGNFDGDYGGHANRHAARPAGREGLVEEVETTSARRCWSRTTNSLTWLIPDWLMSCCGMKREDIRMAWREKVAICLIILSMWAFVLFFIIGLGLIMCPKQYVYNMDELADHTERSDAYVALRGKVYDITNFLNQEHGKSRGGASPEDMIMYSGQEVNASFPLSLRAACPDLVPASADPNWLMYLKSDIETETSFPFVHKAGSLANSKSMMRQDFYFRHVQPKMRLFKVGDIVWELKYIRSMHHKGGQYWRVINGEVFNLNPYFITRDSPENVDQKKWRFLHRLVESIFEDAGARDTDITKYWKMLPLSKSVRQANYRCMKSLFYVGRVDTRHSFRCLFPNFLLLAAACLLMVVISIKFLASLQLSSRRKPQKHDKFVICQVPCYTEGESSLRRTIDTLATLSYDDKHRLLFIICDGNIVGSGNDRPTPRIVLDILGVDPKLDPPARSFRSIGEGGQQHNMAKVYSGLYEYEGHVVPYLVVAKIGKPTEKSRPGNRGKRDSQMLLLHFLNRVHFEAPMSPLDLEIYHQLKNVIGVHPSLYEYVLMVDADTEVLPDSLTRLVACMVHDAKVIGICGETQLTNEDFSWTTMIQVYEYFISHHMAKAFESLFGSVTCLPGCFCMYRLRTARGMPLIISKNVINDYSENHVDTLHKKNLLSLGEDRYLTTLMMKYFPQYKMTFTADAKCKTTAPDTWSVLLSQRRRWINSTVHNLAELMFLPEMCGFCCFSMRFVVFIDLLGTLTMPCTLFYLAYLTYLAVSKVADIGYISLILIGAIYGLQAIIFVLKRQWQHIGWMVIYLLAYPLWSFFIPIYAFWHMDDFSWGNTRIVVGEDGKRQIFVKDEEPFDPDEIPMKTWAEYEGEIHKRQQQIQDLEAVAQAIDEFANNGVRPVSRFTHIPGFDNLHTADALPMSQVQHSNMSLYTMPPPQPIPATAYEGGGAPMQGAYSPAGFSAYFGSMIAATPQAVATPCFNLVQVPGCHMPTDDALAAAISSILDASDLSTITMKIVRDELSRMFGIDMSPRREYISQTVQAMIQRRV</sequence>
<dbReference type="Pfam" id="PF00063">
    <property type="entry name" value="Myosin_head"/>
    <property type="match status" value="1"/>
</dbReference>
<feature type="binding site" evidence="12">
    <location>
        <begin position="176"/>
        <end position="183"/>
    </location>
    <ligand>
        <name>ATP</name>
        <dbReference type="ChEBI" id="CHEBI:30616"/>
    </ligand>
</feature>
<keyword evidence="4" id="KW-0328">Glycosyltransferase</keyword>
<comment type="similarity">
    <text evidence="12">Belongs to the TRAFAC class myosin-kinesin ATPase superfamily. Myosin family.</text>
</comment>
<evidence type="ECO:0000256" key="1">
    <source>
        <dbReference type="ARBA" id="ARBA00004651"/>
    </source>
</evidence>
<dbReference type="SUPFAM" id="SSF52540">
    <property type="entry name" value="P-loop containing nucleoside triphosphate hydrolases"/>
    <property type="match status" value="1"/>
</dbReference>
<dbReference type="Proteomes" id="UP001140074">
    <property type="component" value="Unassembled WGS sequence"/>
</dbReference>
<comment type="subcellular location">
    <subcellularLocation>
        <location evidence="1">Cell membrane</location>
        <topology evidence="1">Multi-pass membrane protein</topology>
    </subcellularLocation>
</comment>
<feature type="region of interest" description="Disordered" evidence="13">
    <location>
        <begin position="957"/>
        <end position="977"/>
    </location>
</feature>
<dbReference type="Gene3D" id="3.10.120.10">
    <property type="entry name" value="Cytochrome b5-like heme/steroid binding domain"/>
    <property type="match status" value="1"/>
</dbReference>
<dbReference type="Pfam" id="PF08766">
    <property type="entry name" value="DEK_C"/>
    <property type="match status" value="1"/>
</dbReference>
<keyword evidence="12" id="KW-0547">Nucleotide-binding</keyword>
<protein>
    <recommendedName>
        <fullName evidence="2">chitin synthase</fullName>
        <ecNumber evidence="2">2.4.1.16</ecNumber>
    </recommendedName>
</protein>
<dbReference type="GO" id="GO:0016459">
    <property type="term" value="C:myosin complex"/>
    <property type="evidence" value="ECO:0007669"/>
    <property type="project" value="UniProtKB-KW"/>
</dbReference>
<dbReference type="GO" id="GO:0030428">
    <property type="term" value="C:cell septum"/>
    <property type="evidence" value="ECO:0007669"/>
    <property type="project" value="TreeGrafter"/>
</dbReference>
<evidence type="ECO:0000259" key="17">
    <source>
        <dbReference type="PROSITE" id="PS51998"/>
    </source>
</evidence>
<dbReference type="Gene3D" id="3.40.850.10">
    <property type="entry name" value="Kinesin motor domain"/>
    <property type="match status" value="1"/>
</dbReference>
<dbReference type="InterPro" id="IPR014876">
    <property type="entry name" value="DEK_C"/>
</dbReference>
<dbReference type="Gene3D" id="1.10.10.820">
    <property type="match status" value="1"/>
</dbReference>
<feature type="transmembrane region" description="Helical" evidence="14">
    <location>
        <begin position="1753"/>
        <end position="1776"/>
    </location>
</feature>
<evidence type="ECO:0000256" key="5">
    <source>
        <dbReference type="ARBA" id="ARBA00022679"/>
    </source>
</evidence>
<evidence type="ECO:0000259" key="15">
    <source>
        <dbReference type="PROSITE" id="PS50255"/>
    </source>
</evidence>
<feature type="region of interest" description="Disordered" evidence="13">
    <location>
        <begin position="1"/>
        <end position="60"/>
    </location>
</feature>
<feature type="domain" description="Cytochrome b5 heme-binding" evidence="15">
    <location>
        <begin position="1063"/>
        <end position="1123"/>
    </location>
</feature>
<feature type="domain" description="Myosin motor" evidence="16">
    <location>
        <begin position="135"/>
        <end position="486"/>
    </location>
</feature>
<dbReference type="InterPro" id="IPR036961">
    <property type="entry name" value="Kinesin_motor_dom_sf"/>
</dbReference>
<accession>A0A9W8IME2</accession>
<keyword evidence="12" id="KW-0067">ATP-binding</keyword>
<dbReference type="PROSITE" id="PS50255">
    <property type="entry name" value="CYTOCHROME_B5_2"/>
    <property type="match status" value="1"/>
</dbReference>
<dbReference type="GO" id="GO:0004100">
    <property type="term" value="F:chitin synthase activity"/>
    <property type="evidence" value="ECO:0007669"/>
    <property type="project" value="UniProtKB-EC"/>
</dbReference>
<keyword evidence="7 14" id="KW-1133">Transmembrane helix</keyword>
<dbReference type="EC" id="2.4.1.16" evidence="2"/>
<dbReference type="InterPro" id="IPR036400">
    <property type="entry name" value="Cyt_B5-like_heme/steroid_sf"/>
</dbReference>
<dbReference type="PROSITE" id="PS51998">
    <property type="entry name" value="DEK_C"/>
    <property type="match status" value="1"/>
</dbReference>
<dbReference type="GO" id="GO:0005886">
    <property type="term" value="C:plasma membrane"/>
    <property type="evidence" value="ECO:0007669"/>
    <property type="project" value="UniProtKB-SubCell"/>
</dbReference>
<dbReference type="PANTHER" id="PTHR22914:SF13">
    <property type="entry name" value="CHITIN SYNTHASE"/>
    <property type="match status" value="1"/>
</dbReference>
<evidence type="ECO:0000256" key="10">
    <source>
        <dbReference type="ARBA" id="ARBA00023175"/>
    </source>
</evidence>
<keyword evidence="9 14" id="KW-0472">Membrane</keyword>
<comment type="caution">
    <text evidence="12">Lacks conserved residue(s) required for the propagation of feature annotation.</text>
</comment>
<feature type="transmembrane region" description="Helical" evidence="14">
    <location>
        <begin position="1035"/>
        <end position="1059"/>
    </location>
</feature>
<evidence type="ECO:0000256" key="2">
    <source>
        <dbReference type="ARBA" id="ARBA00012543"/>
    </source>
</evidence>
<evidence type="ECO:0000256" key="14">
    <source>
        <dbReference type="SAM" id="Phobius"/>
    </source>
</evidence>
<dbReference type="EMBL" id="JANBUY010000026">
    <property type="protein sequence ID" value="KAJ2867062.1"/>
    <property type="molecule type" value="Genomic_DNA"/>
</dbReference>
<evidence type="ECO:0000256" key="6">
    <source>
        <dbReference type="ARBA" id="ARBA00022692"/>
    </source>
</evidence>
<gene>
    <name evidence="18" type="ORF">GGH94_001128</name>
</gene>
<name>A0A9W8IME2_9FUNG</name>
<reference evidence="18" key="1">
    <citation type="submission" date="2022-07" db="EMBL/GenBank/DDBJ databases">
        <title>Phylogenomic reconstructions and comparative analyses of Kickxellomycotina fungi.</title>
        <authorList>
            <person name="Reynolds N.K."/>
            <person name="Stajich J.E."/>
            <person name="Barry K."/>
            <person name="Grigoriev I.V."/>
            <person name="Crous P."/>
            <person name="Smith M.E."/>
        </authorList>
    </citation>
    <scope>NUCLEOTIDE SEQUENCE</scope>
    <source>
        <strain evidence="18">RSA 476</strain>
    </source>
</reference>
<evidence type="ECO:0000256" key="9">
    <source>
        <dbReference type="ARBA" id="ARBA00023136"/>
    </source>
</evidence>
<evidence type="ECO:0000256" key="13">
    <source>
        <dbReference type="SAM" id="MobiDB-lite"/>
    </source>
</evidence>
<dbReference type="SMART" id="SM00242">
    <property type="entry name" value="MYSc"/>
    <property type="match status" value="1"/>
</dbReference>
<dbReference type="InterPro" id="IPR004835">
    <property type="entry name" value="Chitin_synth"/>
</dbReference>
<keyword evidence="6 14" id="KW-0812">Transmembrane</keyword>
<dbReference type="InterPro" id="IPR029044">
    <property type="entry name" value="Nucleotide-diphossugar_trans"/>
</dbReference>
<dbReference type="SUPFAM" id="SSF55856">
    <property type="entry name" value="Cytochrome b5-like heme/steroid binding domain"/>
    <property type="match status" value="1"/>
</dbReference>
<dbReference type="PANTHER" id="PTHR22914">
    <property type="entry name" value="CHITIN SYNTHASE"/>
    <property type="match status" value="1"/>
</dbReference>
<proteinExistence type="inferred from homology"/>
<feature type="transmembrane region" description="Helical" evidence="14">
    <location>
        <begin position="1300"/>
        <end position="1323"/>
    </location>
</feature>
<dbReference type="GO" id="GO:0003779">
    <property type="term" value="F:actin binding"/>
    <property type="evidence" value="ECO:0007669"/>
    <property type="project" value="UniProtKB-KW"/>
</dbReference>
<dbReference type="SUPFAM" id="SSF109715">
    <property type="entry name" value="DEK C-terminal domain"/>
    <property type="match status" value="1"/>
</dbReference>
<dbReference type="InterPro" id="IPR027417">
    <property type="entry name" value="P-loop_NTPase"/>
</dbReference>
<feature type="compositionally biased region" description="Basic and acidic residues" evidence="13">
    <location>
        <begin position="7"/>
        <end position="24"/>
    </location>
</feature>
<dbReference type="SMART" id="SM01117">
    <property type="entry name" value="Cyt-b5"/>
    <property type="match status" value="2"/>
</dbReference>
<evidence type="ECO:0000313" key="18">
    <source>
        <dbReference type="EMBL" id="KAJ2867062.1"/>
    </source>
</evidence>
<evidence type="ECO:0000313" key="19">
    <source>
        <dbReference type="Proteomes" id="UP001140074"/>
    </source>
</evidence>
<dbReference type="GO" id="GO:0031505">
    <property type="term" value="P:fungal-type cell wall organization"/>
    <property type="evidence" value="ECO:0007669"/>
    <property type="project" value="TreeGrafter"/>
</dbReference>
<keyword evidence="19" id="KW-1185">Reference proteome</keyword>
<feature type="compositionally biased region" description="Low complexity" evidence="13">
    <location>
        <begin position="671"/>
        <end position="681"/>
    </location>
</feature>
<dbReference type="Gene3D" id="1.10.10.60">
    <property type="entry name" value="Homeodomain-like"/>
    <property type="match status" value="1"/>
</dbReference>
<dbReference type="PROSITE" id="PS51456">
    <property type="entry name" value="MYOSIN_MOTOR"/>
    <property type="match status" value="1"/>
</dbReference>
<evidence type="ECO:0000256" key="4">
    <source>
        <dbReference type="ARBA" id="ARBA00022676"/>
    </source>
</evidence>
<dbReference type="PRINTS" id="PR00193">
    <property type="entry name" value="MYOSINHEAVY"/>
</dbReference>
<dbReference type="Pfam" id="PF00173">
    <property type="entry name" value="Cyt-b5"/>
    <property type="match status" value="1"/>
</dbReference>
<evidence type="ECO:0000256" key="3">
    <source>
        <dbReference type="ARBA" id="ARBA00022475"/>
    </source>
</evidence>
<dbReference type="Gene3D" id="1.20.120.720">
    <property type="entry name" value="Myosin VI head, motor domain, U50 subdomain"/>
    <property type="match status" value="1"/>
</dbReference>
<evidence type="ECO:0000256" key="8">
    <source>
        <dbReference type="ARBA" id="ARBA00023123"/>
    </source>
</evidence>
<evidence type="ECO:0000259" key="16">
    <source>
        <dbReference type="PROSITE" id="PS51456"/>
    </source>
</evidence>
<dbReference type="GO" id="GO:0005524">
    <property type="term" value="F:ATP binding"/>
    <property type="evidence" value="ECO:0007669"/>
    <property type="project" value="UniProtKB-UniRule"/>
</dbReference>
<evidence type="ECO:0000256" key="7">
    <source>
        <dbReference type="ARBA" id="ARBA00022989"/>
    </source>
</evidence>
<dbReference type="Pfam" id="PF03142">
    <property type="entry name" value="Chitin_synth_2"/>
    <property type="match status" value="1"/>
</dbReference>
<evidence type="ECO:0000256" key="11">
    <source>
        <dbReference type="ARBA" id="ARBA00023180"/>
    </source>
</evidence>
<dbReference type="GO" id="GO:0006031">
    <property type="term" value="P:chitin biosynthetic process"/>
    <property type="evidence" value="ECO:0007669"/>
    <property type="project" value="TreeGrafter"/>
</dbReference>
<dbReference type="Gene3D" id="3.90.550.10">
    <property type="entry name" value="Spore Coat Polysaccharide Biosynthesis Protein SpsA, Chain A"/>
    <property type="match status" value="1"/>
</dbReference>
<keyword evidence="5" id="KW-0808">Transferase</keyword>
<dbReference type="Gene3D" id="1.20.58.530">
    <property type="match status" value="1"/>
</dbReference>
<keyword evidence="8 12" id="KW-0518">Myosin</keyword>
<comment type="caution">
    <text evidence="18">The sequence shown here is derived from an EMBL/GenBank/DDBJ whole genome shotgun (WGS) entry which is preliminary data.</text>
</comment>
<feature type="region of interest" description="Disordered" evidence="13">
    <location>
        <begin position="663"/>
        <end position="692"/>
    </location>
</feature>
<keyword evidence="3" id="KW-1003">Cell membrane</keyword>
<organism evidence="18 19">
    <name type="scientific">Coemansia aciculifera</name>
    <dbReference type="NCBI Taxonomy" id="417176"/>
    <lineage>
        <taxon>Eukaryota</taxon>
        <taxon>Fungi</taxon>
        <taxon>Fungi incertae sedis</taxon>
        <taxon>Zoopagomycota</taxon>
        <taxon>Kickxellomycotina</taxon>
        <taxon>Kickxellomycetes</taxon>
        <taxon>Kickxellales</taxon>
        <taxon>Kickxellaceae</taxon>
        <taxon>Coemansia</taxon>
    </lineage>
</organism>
<dbReference type="InterPro" id="IPR001609">
    <property type="entry name" value="Myosin_head_motor_dom-like"/>
</dbReference>
<keyword evidence="11" id="KW-0325">Glycoprotein</keyword>
<evidence type="ECO:0000256" key="12">
    <source>
        <dbReference type="PROSITE-ProRule" id="PRU00782"/>
    </source>
</evidence>
<dbReference type="GO" id="GO:0003774">
    <property type="term" value="F:cytoskeletal motor activity"/>
    <property type="evidence" value="ECO:0007669"/>
    <property type="project" value="UniProtKB-UniRule"/>
</dbReference>
<keyword evidence="10 12" id="KW-0505">Motor protein</keyword>
<dbReference type="SUPFAM" id="SSF53448">
    <property type="entry name" value="Nucleotide-diphospho-sugar transferases"/>
    <property type="match status" value="1"/>
</dbReference>
<dbReference type="InterPro" id="IPR001199">
    <property type="entry name" value="Cyt_B5-like_heme/steroid-bd"/>
</dbReference>
<feature type="transmembrane region" description="Helical" evidence="14">
    <location>
        <begin position="1725"/>
        <end position="1746"/>
    </location>
</feature>